<dbReference type="GO" id="GO:0005730">
    <property type="term" value="C:nucleolus"/>
    <property type="evidence" value="ECO:0007669"/>
    <property type="project" value="UniProtKB-SubCell"/>
</dbReference>
<comment type="subcellular location">
    <subcellularLocation>
        <location evidence="1">Nucleus</location>
        <location evidence="1">Nucleolus</location>
    </subcellularLocation>
</comment>
<keyword evidence="3" id="KW-0698">rRNA processing</keyword>
<dbReference type="SUPFAM" id="SSF52540">
    <property type="entry name" value="P-loop containing nucleoside triphosphate hydrolases"/>
    <property type="match status" value="2"/>
</dbReference>
<feature type="domain" description="Helicase C-terminal" evidence="14">
    <location>
        <begin position="327"/>
        <end position="522"/>
    </location>
</feature>
<dbReference type="CDD" id="cd18787">
    <property type="entry name" value="SF2_C_DEAD"/>
    <property type="match status" value="1"/>
</dbReference>
<protein>
    <recommendedName>
        <fullName evidence="11">ATP-dependent RNA helicase</fullName>
        <ecNumber evidence="11">3.6.4.13</ecNumber>
    </recommendedName>
</protein>
<feature type="domain" description="DEAD-box RNA helicase Q" evidence="15">
    <location>
        <begin position="59"/>
        <end position="88"/>
    </location>
</feature>
<keyword evidence="17" id="KW-1185">Reference proteome</keyword>
<dbReference type="STRING" id="857566.A0A1E3PLN8"/>
<dbReference type="InterPro" id="IPR011545">
    <property type="entry name" value="DEAD/DEAH_box_helicase_dom"/>
</dbReference>
<keyword evidence="8 11" id="KW-0694">RNA-binding</keyword>
<dbReference type="Pfam" id="PF00271">
    <property type="entry name" value="Helicase_C"/>
    <property type="match status" value="1"/>
</dbReference>
<dbReference type="OrthoDB" id="422663at2759"/>
<dbReference type="SMART" id="SM00487">
    <property type="entry name" value="DEXDc"/>
    <property type="match status" value="1"/>
</dbReference>
<evidence type="ECO:0000256" key="8">
    <source>
        <dbReference type="ARBA" id="ARBA00022884"/>
    </source>
</evidence>
<dbReference type="InterPro" id="IPR001650">
    <property type="entry name" value="Helicase_C-like"/>
</dbReference>
<evidence type="ECO:0000256" key="12">
    <source>
        <dbReference type="SAM" id="MobiDB-lite"/>
    </source>
</evidence>
<proteinExistence type="inferred from homology"/>
<dbReference type="GO" id="GO:0016787">
    <property type="term" value="F:hydrolase activity"/>
    <property type="evidence" value="ECO:0007669"/>
    <property type="project" value="UniProtKB-KW"/>
</dbReference>
<dbReference type="Gene3D" id="3.40.50.300">
    <property type="entry name" value="P-loop containing nucleotide triphosphate hydrolases"/>
    <property type="match status" value="2"/>
</dbReference>
<dbReference type="CDD" id="cd17949">
    <property type="entry name" value="DEADc_DDX31"/>
    <property type="match status" value="1"/>
</dbReference>
<dbReference type="InterPro" id="IPR027417">
    <property type="entry name" value="P-loop_NTPase"/>
</dbReference>
<reference evidence="16 17" key="1">
    <citation type="journal article" date="2016" name="Proc. Natl. Acad. Sci. U.S.A.">
        <title>Comparative genomics of biotechnologically important yeasts.</title>
        <authorList>
            <person name="Riley R."/>
            <person name="Haridas S."/>
            <person name="Wolfe K.H."/>
            <person name="Lopes M.R."/>
            <person name="Hittinger C.T."/>
            <person name="Goeker M."/>
            <person name="Salamov A.A."/>
            <person name="Wisecaver J.H."/>
            <person name="Long T.M."/>
            <person name="Calvey C.H."/>
            <person name="Aerts A.L."/>
            <person name="Barry K.W."/>
            <person name="Choi C."/>
            <person name="Clum A."/>
            <person name="Coughlan A.Y."/>
            <person name="Deshpande S."/>
            <person name="Douglass A.P."/>
            <person name="Hanson S.J."/>
            <person name="Klenk H.-P."/>
            <person name="LaButti K.M."/>
            <person name="Lapidus A."/>
            <person name="Lindquist E.A."/>
            <person name="Lipzen A.M."/>
            <person name="Meier-Kolthoff J.P."/>
            <person name="Ohm R.A."/>
            <person name="Otillar R.P."/>
            <person name="Pangilinan J.L."/>
            <person name="Peng Y."/>
            <person name="Rokas A."/>
            <person name="Rosa C.A."/>
            <person name="Scheuner C."/>
            <person name="Sibirny A.A."/>
            <person name="Slot J.C."/>
            <person name="Stielow J.B."/>
            <person name="Sun H."/>
            <person name="Kurtzman C.P."/>
            <person name="Blackwell M."/>
            <person name="Grigoriev I.V."/>
            <person name="Jeffries T.W."/>
        </authorList>
    </citation>
    <scope>NUCLEOTIDE SEQUENCE [LARGE SCALE GENOMIC DNA]</scope>
    <source>
        <strain evidence="16 17">DSM 6958</strain>
    </source>
</reference>
<comment type="similarity">
    <text evidence="11">Belongs to the DEAD box helicase family.</text>
</comment>
<feature type="region of interest" description="Disordered" evidence="12">
    <location>
        <begin position="1"/>
        <end position="24"/>
    </location>
</feature>
<accession>A0A1E3PLN8</accession>
<dbReference type="GO" id="GO:0003724">
    <property type="term" value="F:RNA helicase activity"/>
    <property type="evidence" value="ECO:0007669"/>
    <property type="project" value="UniProtKB-EC"/>
</dbReference>
<evidence type="ECO:0000259" key="15">
    <source>
        <dbReference type="PROSITE" id="PS51195"/>
    </source>
</evidence>
<keyword evidence="7 11" id="KW-0067">ATP-binding</keyword>
<keyword evidence="6 11" id="KW-0347">Helicase</keyword>
<sequence>MRPRFSKHAEGSGAGAGTGDTYVSSLFTHNPEATTVQETAVEEEHVPQEASNAPIADATNFEGLGIDPFLTKHLSERMSMTQPTKIQRAVIPRLLTRQRDLFVQAQTGSGKTLAYSLPVINQLMSCKGVTRDSGLFAVILTPTRELATQIYGVLEELVGCCRRIVPGIVIGGEKKKSEKARLRKGVNILVATPGRLADHMDNTEVLDLSMVRWVILDEGDRLTELGFEETITKILTTIEEKSKISRSISIYPELPSRRVTLLCSATMKDEVKQLGEQSLEDGEWVNNETVPDKQGDINDSNVLAPAQLVSEYLIVPAKLRLVTLAAALKKITLEKPESRIIVFFSCSDSVDFHFSVFTRDGKDPRRRIVGEDGEVRDDIRQAPASEQTVLSAPLLGENAVIHKLHGSLSQQIRTSTLNAFSDQKNKAAYEAKPSILFCTDVASRGLDLPLITDVIEFDPPFSTDDHVHRIGRTARAGKNGHSCLFVLPGKEEGYLELIKPFHPSGFFNKDYKELLAQGFGKEWDVTATTWHLDVERWIINSNINASSRPMTLARNGFQSHIRAYATHLSTERSIFNVRDLHLGHIAKSFGLRETPGKLGGAMGKDKKNGDQPEKKIRERKVTKNGAVNEEYAKRKMNAVANQHMSTGAEEFNIGYQ</sequence>
<dbReference type="Pfam" id="PF00270">
    <property type="entry name" value="DEAD"/>
    <property type="match status" value="1"/>
</dbReference>
<dbReference type="EC" id="3.6.4.13" evidence="11"/>
<dbReference type="PROSITE" id="PS51194">
    <property type="entry name" value="HELICASE_CTER"/>
    <property type="match status" value="1"/>
</dbReference>
<evidence type="ECO:0000256" key="9">
    <source>
        <dbReference type="ARBA" id="ARBA00023242"/>
    </source>
</evidence>
<dbReference type="PANTHER" id="PTHR24031">
    <property type="entry name" value="RNA HELICASE"/>
    <property type="match status" value="1"/>
</dbReference>
<evidence type="ECO:0000256" key="7">
    <source>
        <dbReference type="ARBA" id="ARBA00022840"/>
    </source>
</evidence>
<dbReference type="SMART" id="SM01178">
    <property type="entry name" value="DUF4217"/>
    <property type="match status" value="1"/>
</dbReference>
<dbReference type="InterPro" id="IPR014001">
    <property type="entry name" value="Helicase_ATP-bd"/>
</dbReference>
<evidence type="ECO:0000313" key="17">
    <source>
        <dbReference type="Proteomes" id="UP000095009"/>
    </source>
</evidence>
<organism evidence="16 17">
    <name type="scientific">Nadsonia fulvescens var. elongata DSM 6958</name>
    <dbReference type="NCBI Taxonomy" id="857566"/>
    <lineage>
        <taxon>Eukaryota</taxon>
        <taxon>Fungi</taxon>
        <taxon>Dikarya</taxon>
        <taxon>Ascomycota</taxon>
        <taxon>Saccharomycotina</taxon>
        <taxon>Dipodascomycetes</taxon>
        <taxon>Dipodascales</taxon>
        <taxon>Dipodascales incertae sedis</taxon>
        <taxon>Nadsonia</taxon>
    </lineage>
</organism>
<evidence type="ECO:0000256" key="4">
    <source>
        <dbReference type="ARBA" id="ARBA00022741"/>
    </source>
</evidence>
<keyword evidence="2" id="KW-0690">Ribosome biogenesis</keyword>
<dbReference type="GO" id="GO:0003723">
    <property type="term" value="F:RNA binding"/>
    <property type="evidence" value="ECO:0007669"/>
    <property type="project" value="UniProtKB-UniRule"/>
</dbReference>
<feature type="region of interest" description="Disordered" evidence="12">
    <location>
        <begin position="596"/>
        <end position="627"/>
    </location>
</feature>
<evidence type="ECO:0000256" key="10">
    <source>
        <dbReference type="PROSITE-ProRule" id="PRU00552"/>
    </source>
</evidence>
<comment type="catalytic activity">
    <reaction evidence="11">
        <text>ATP + H2O = ADP + phosphate + H(+)</text>
        <dbReference type="Rhea" id="RHEA:13065"/>
        <dbReference type="ChEBI" id="CHEBI:15377"/>
        <dbReference type="ChEBI" id="CHEBI:15378"/>
        <dbReference type="ChEBI" id="CHEBI:30616"/>
        <dbReference type="ChEBI" id="CHEBI:43474"/>
        <dbReference type="ChEBI" id="CHEBI:456216"/>
        <dbReference type="EC" id="3.6.4.13"/>
    </reaction>
</comment>
<dbReference type="EMBL" id="KV454408">
    <property type="protein sequence ID" value="ODQ66349.1"/>
    <property type="molecule type" value="Genomic_DNA"/>
</dbReference>
<evidence type="ECO:0000256" key="6">
    <source>
        <dbReference type="ARBA" id="ARBA00022806"/>
    </source>
</evidence>
<dbReference type="Pfam" id="PF13959">
    <property type="entry name" value="CTE_SPB4"/>
    <property type="match status" value="1"/>
</dbReference>
<evidence type="ECO:0000256" key="5">
    <source>
        <dbReference type="ARBA" id="ARBA00022801"/>
    </source>
</evidence>
<keyword evidence="4 11" id="KW-0547">Nucleotide-binding</keyword>
<name>A0A1E3PLN8_9ASCO</name>
<dbReference type="GO" id="GO:0005524">
    <property type="term" value="F:ATP binding"/>
    <property type="evidence" value="ECO:0007669"/>
    <property type="project" value="UniProtKB-UniRule"/>
</dbReference>
<keyword evidence="5 11" id="KW-0378">Hydrolase</keyword>
<evidence type="ECO:0000256" key="11">
    <source>
        <dbReference type="RuleBase" id="RU365068"/>
    </source>
</evidence>
<dbReference type="PROSITE" id="PS51195">
    <property type="entry name" value="Q_MOTIF"/>
    <property type="match status" value="1"/>
</dbReference>
<evidence type="ECO:0000256" key="1">
    <source>
        <dbReference type="ARBA" id="ARBA00004604"/>
    </source>
</evidence>
<dbReference type="GO" id="GO:0006364">
    <property type="term" value="P:rRNA processing"/>
    <property type="evidence" value="ECO:0007669"/>
    <property type="project" value="UniProtKB-KW"/>
</dbReference>
<evidence type="ECO:0000259" key="13">
    <source>
        <dbReference type="PROSITE" id="PS51192"/>
    </source>
</evidence>
<dbReference type="Proteomes" id="UP000095009">
    <property type="component" value="Unassembled WGS sequence"/>
</dbReference>
<evidence type="ECO:0000256" key="2">
    <source>
        <dbReference type="ARBA" id="ARBA00022517"/>
    </source>
</evidence>
<keyword evidence="9" id="KW-0539">Nucleus</keyword>
<comment type="function">
    <text evidence="11">RNA helicase.</text>
</comment>
<feature type="short sequence motif" description="Q motif" evidence="10">
    <location>
        <begin position="59"/>
        <end position="88"/>
    </location>
</feature>
<feature type="domain" description="Helicase ATP-binding" evidence="13">
    <location>
        <begin position="92"/>
        <end position="285"/>
    </location>
</feature>
<dbReference type="SMART" id="SM00490">
    <property type="entry name" value="HELICc"/>
    <property type="match status" value="1"/>
</dbReference>
<evidence type="ECO:0000256" key="3">
    <source>
        <dbReference type="ARBA" id="ARBA00022552"/>
    </source>
</evidence>
<evidence type="ECO:0000259" key="14">
    <source>
        <dbReference type="PROSITE" id="PS51194"/>
    </source>
</evidence>
<feature type="compositionally biased region" description="Basic and acidic residues" evidence="12">
    <location>
        <begin position="603"/>
        <end position="621"/>
    </location>
</feature>
<gene>
    <name evidence="16" type="ORF">NADFUDRAFT_56963</name>
</gene>
<dbReference type="InterPro" id="IPR025313">
    <property type="entry name" value="SPB4-like_CTE"/>
</dbReference>
<dbReference type="InterPro" id="IPR014014">
    <property type="entry name" value="RNA_helicase_DEAD_Q_motif"/>
</dbReference>
<evidence type="ECO:0000313" key="16">
    <source>
        <dbReference type="EMBL" id="ODQ66349.1"/>
    </source>
</evidence>
<dbReference type="PROSITE" id="PS51192">
    <property type="entry name" value="HELICASE_ATP_BIND_1"/>
    <property type="match status" value="1"/>
</dbReference>
<dbReference type="AlphaFoldDB" id="A0A1E3PLN8"/>
<comment type="domain">
    <text evidence="11">The Q motif is unique to and characteristic of the DEAD box family of RNA helicases and controls ATP binding and hydrolysis.</text>
</comment>